<comment type="caution">
    <text evidence="3">The sequence shown here is derived from an EMBL/GenBank/DDBJ whole genome shotgun (WGS) entry which is preliminary data.</text>
</comment>
<keyword evidence="1" id="KW-1133">Transmembrane helix</keyword>
<dbReference type="PANTHER" id="PTHR37810:SF9">
    <property type="entry name" value="MEMBRANE PROTEIN"/>
    <property type="match status" value="1"/>
</dbReference>
<keyword evidence="4" id="KW-1185">Reference proteome</keyword>
<reference evidence="4" key="1">
    <citation type="journal article" date="2019" name="Int. J. Syst. Evol. Microbiol.">
        <title>The Global Catalogue of Microorganisms (GCM) 10K type strain sequencing project: providing services to taxonomists for standard genome sequencing and annotation.</title>
        <authorList>
            <consortium name="The Broad Institute Genomics Platform"/>
            <consortium name="The Broad Institute Genome Sequencing Center for Infectious Disease"/>
            <person name="Wu L."/>
            <person name="Ma J."/>
        </authorList>
    </citation>
    <scope>NUCLEOTIDE SEQUENCE [LARGE SCALE GENOMIC DNA]</scope>
    <source>
        <strain evidence="4">CGMCC 4.1641</strain>
    </source>
</reference>
<name>A0ABV8SAD6_9BACL</name>
<protein>
    <submittedName>
        <fullName evidence="3">DUF5808 domain-containing protein</fullName>
    </submittedName>
</protein>
<dbReference type="Proteomes" id="UP001595755">
    <property type="component" value="Unassembled WGS sequence"/>
</dbReference>
<feature type="transmembrane region" description="Helical" evidence="1">
    <location>
        <begin position="55"/>
        <end position="77"/>
    </location>
</feature>
<proteinExistence type="predicted"/>
<feature type="transmembrane region" description="Helical" evidence="1">
    <location>
        <begin position="198"/>
        <end position="218"/>
    </location>
</feature>
<feature type="transmembrane region" description="Helical" evidence="1">
    <location>
        <begin position="83"/>
        <end position="104"/>
    </location>
</feature>
<gene>
    <name evidence="3" type="ORF">ACFO1S_11965</name>
</gene>
<keyword evidence="1" id="KW-0472">Membrane</keyword>
<dbReference type="RefSeq" id="WP_204604986.1">
    <property type="nucleotide sequence ID" value="NZ_JBHSED010000019.1"/>
</dbReference>
<dbReference type="Pfam" id="PF19124">
    <property type="entry name" value="DUF5808"/>
    <property type="match status" value="1"/>
</dbReference>
<feature type="transmembrane region" description="Helical" evidence="1">
    <location>
        <begin position="346"/>
        <end position="368"/>
    </location>
</feature>
<feature type="transmembrane region" description="Helical" evidence="1">
    <location>
        <begin position="6"/>
        <end position="27"/>
    </location>
</feature>
<evidence type="ECO:0000256" key="1">
    <source>
        <dbReference type="SAM" id="Phobius"/>
    </source>
</evidence>
<keyword evidence="1" id="KW-0812">Transmembrane</keyword>
<feature type="domain" description="DUF5808" evidence="2">
    <location>
        <begin position="323"/>
        <end position="348"/>
    </location>
</feature>
<dbReference type="PANTHER" id="PTHR37810">
    <property type="entry name" value="IMMUNITY PROTEIN SDPI"/>
    <property type="match status" value="1"/>
</dbReference>
<evidence type="ECO:0000313" key="3">
    <source>
        <dbReference type="EMBL" id="MFC4304145.1"/>
    </source>
</evidence>
<sequence>MMMNGTIVAVASLYFIQALLISVQNFFGPRTLLFGVPIPASETGDRAVRRIRVQYTILMGIIVLAMAAACFSLILYLDVAQPLVYILIALFLQFPLSGIAIAICRQSALRLNAIRGWQVPLENRRAAIISGRRQSSPVLGLPWFGAHLTVIAVCVVIAIVKWNDIPLSFPIPWSSDTIPDWYYWYSTKSVSSVFYENFGQLIGTMLFMLLNLIVGRVRTSLDPTDPEGSLQRQIQYKRIHSFVLWGISLVLTVFLGLFQADKIYSSLKLDLWSNLLFALLLTVYLLLLGMLVYLRTRGLDQQRDIPSQSNHHWKVMSVVYCNPDDPATFVSKPYGIGWTVNMAKPMAWLTIAAIVGISILFLAGAWLLSK</sequence>
<evidence type="ECO:0000259" key="2">
    <source>
        <dbReference type="Pfam" id="PF19124"/>
    </source>
</evidence>
<feature type="transmembrane region" description="Helical" evidence="1">
    <location>
        <begin position="271"/>
        <end position="294"/>
    </location>
</feature>
<feature type="transmembrane region" description="Helical" evidence="1">
    <location>
        <begin position="239"/>
        <end position="259"/>
    </location>
</feature>
<feature type="transmembrane region" description="Helical" evidence="1">
    <location>
        <begin position="138"/>
        <end position="160"/>
    </location>
</feature>
<accession>A0ABV8SAD6</accession>
<dbReference type="InterPro" id="IPR043831">
    <property type="entry name" value="DUF5808"/>
</dbReference>
<organism evidence="3 4">
    <name type="scientific">Cohnella boryungensis</name>
    <dbReference type="NCBI Taxonomy" id="768479"/>
    <lineage>
        <taxon>Bacteria</taxon>
        <taxon>Bacillati</taxon>
        <taxon>Bacillota</taxon>
        <taxon>Bacilli</taxon>
        <taxon>Bacillales</taxon>
        <taxon>Paenibacillaceae</taxon>
        <taxon>Cohnella</taxon>
    </lineage>
</organism>
<dbReference type="EMBL" id="JBHSED010000019">
    <property type="protein sequence ID" value="MFC4304145.1"/>
    <property type="molecule type" value="Genomic_DNA"/>
</dbReference>
<evidence type="ECO:0000313" key="4">
    <source>
        <dbReference type="Proteomes" id="UP001595755"/>
    </source>
</evidence>